<dbReference type="InterPro" id="IPR013324">
    <property type="entry name" value="RNA_pol_sigma_r3/r4-like"/>
</dbReference>
<evidence type="ECO:0000256" key="1">
    <source>
        <dbReference type="ARBA" id="ARBA00010641"/>
    </source>
</evidence>
<evidence type="ECO:0000259" key="6">
    <source>
        <dbReference type="Pfam" id="PF04542"/>
    </source>
</evidence>
<dbReference type="Pfam" id="PF08281">
    <property type="entry name" value="Sigma70_r4_2"/>
    <property type="match status" value="1"/>
</dbReference>
<dbReference type="Gene3D" id="1.10.1740.10">
    <property type="match status" value="1"/>
</dbReference>
<dbReference type="InterPro" id="IPR014284">
    <property type="entry name" value="RNA_pol_sigma-70_dom"/>
</dbReference>
<dbReference type="InterPro" id="IPR039425">
    <property type="entry name" value="RNA_pol_sigma-70-like"/>
</dbReference>
<evidence type="ECO:0000259" key="7">
    <source>
        <dbReference type="Pfam" id="PF08281"/>
    </source>
</evidence>
<dbReference type="EMBL" id="AP012057">
    <property type="protein sequence ID" value="BAN03272.1"/>
    <property type="molecule type" value="Genomic_DNA"/>
</dbReference>
<dbReference type="Pfam" id="PF04542">
    <property type="entry name" value="Sigma70_r2"/>
    <property type="match status" value="1"/>
</dbReference>
<keyword evidence="5" id="KW-0804">Transcription</keyword>
<evidence type="ECO:0000256" key="3">
    <source>
        <dbReference type="ARBA" id="ARBA00023082"/>
    </source>
</evidence>
<dbReference type="PANTHER" id="PTHR43133">
    <property type="entry name" value="RNA POLYMERASE ECF-TYPE SIGMA FACTO"/>
    <property type="match status" value="1"/>
</dbReference>
<dbReference type="InterPro" id="IPR007627">
    <property type="entry name" value="RNA_pol_sigma70_r2"/>
</dbReference>
<proteinExistence type="inferred from homology"/>
<gene>
    <name evidence="8" type="ORF">YM304_29580</name>
</gene>
<dbReference type="InterPro" id="IPR036388">
    <property type="entry name" value="WH-like_DNA-bd_sf"/>
</dbReference>
<dbReference type="GO" id="GO:0016987">
    <property type="term" value="F:sigma factor activity"/>
    <property type="evidence" value="ECO:0007669"/>
    <property type="project" value="UniProtKB-KW"/>
</dbReference>
<evidence type="ECO:0000256" key="2">
    <source>
        <dbReference type="ARBA" id="ARBA00023015"/>
    </source>
</evidence>
<dbReference type="SUPFAM" id="SSF88946">
    <property type="entry name" value="Sigma2 domain of RNA polymerase sigma factors"/>
    <property type="match status" value="1"/>
</dbReference>
<sequence length="183" mass="19934">MCDDETLVARARAGDTESFGELVRRHERAAVRVAAVVSGSTTDALDIAQEGFVKAYRNVASHRASGSVRSWMLRIVANEAKNHVRGRLRRRTRDDRHARADGLRVAPGADLAVDERAEHEELAAALGRLRATDREVLGCRFVAELSEAETATVLGIAPGTVKSRTSRALGRLRTQLEEAGHDS</sequence>
<reference evidence="8 9" key="1">
    <citation type="journal article" date="2013" name="Int. J. Syst. Evol. Microbiol.">
        <title>Ilumatobacter nonamiense sp. nov. and Ilumatobacter coccineum sp. nov., isolated from seashore sand.</title>
        <authorList>
            <person name="Matsumoto A."/>
            <person name="Kasai H."/>
            <person name="Matsuo Y."/>
            <person name="Shizuri Y."/>
            <person name="Ichikawa N."/>
            <person name="Fujita N."/>
            <person name="Omura S."/>
            <person name="Takahashi Y."/>
        </authorList>
    </citation>
    <scope>NUCLEOTIDE SEQUENCE [LARGE SCALE GENOMIC DNA]</scope>
    <source>
        <strain evidence="9">NBRC 103263 / KCTC 29153 / YM16-304</strain>
    </source>
</reference>
<dbReference type="Gene3D" id="1.10.10.10">
    <property type="entry name" value="Winged helix-like DNA-binding domain superfamily/Winged helix DNA-binding domain"/>
    <property type="match status" value="1"/>
</dbReference>
<evidence type="ECO:0000256" key="5">
    <source>
        <dbReference type="ARBA" id="ARBA00023163"/>
    </source>
</evidence>
<feature type="domain" description="RNA polymerase sigma factor 70 region 4 type 2" evidence="7">
    <location>
        <begin position="120"/>
        <end position="172"/>
    </location>
</feature>
<keyword evidence="2" id="KW-0805">Transcription regulation</keyword>
<dbReference type="GO" id="GO:0003677">
    <property type="term" value="F:DNA binding"/>
    <property type="evidence" value="ECO:0007669"/>
    <property type="project" value="UniProtKB-KW"/>
</dbReference>
<evidence type="ECO:0000313" key="9">
    <source>
        <dbReference type="Proteomes" id="UP000011863"/>
    </source>
</evidence>
<dbReference type="NCBIfam" id="TIGR02937">
    <property type="entry name" value="sigma70-ECF"/>
    <property type="match status" value="1"/>
</dbReference>
<dbReference type="InterPro" id="IPR013249">
    <property type="entry name" value="RNA_pol_sigma70_r4_t2"/>
</dbReference>
<dbReference type="SUPFAM" id="SSF88659">
    <property type="entry name" value="Sigma3 and sigma4 domains of RNA polymerase sigma factors"/>
    <property type="match status" value="1"/>
</dbReference>
<evidence type="ECO:0000256" key="4">
    <source>
        <dbReference type="ARBA" id="ARBA00023125"/>
    </source>
</evidence>
<feature type="domain" description="RNA polymerase sigma-70 region 2" evidence="6">
    <location>
        <begin position="22"/>
        <end position="88"/>
    </location>
</feature>
<keyword evidence="3" id="KW-0731">Sigma factor</keyword>
<accession>A0A6C7EB98</accession>
<dbReference type="CDD" id="cd06171">
    <property type="entry name" value="Sigma70_r4"/>
    <property type="match status" value="1"/>
</dbReference>
<dbReference type="AlphaFoldDB" id="A0A6C7EB98"/>
<dbReference type="PANTHER" id="PTHR43133:SF8">
    <property type="entry name" value="RNA POLYMERASE SIGMA FACTOR HI_1459-RELATED"/>
    <property type="match status" value="1"/>
</dbReference>
<keyword evidence="4" id="KW-0238">DNA-binding</keyword>
<comment type="similarity">
    <text evidence="1">Belongs to the sigma-70 factor family. ECF subfamily.</text>
</comment>
<evidence type="ECO:0000313" key="8">
    <source>
        <dbReference type="EMBL" id="BAN03272.1"/>
    </source>
</evidence>
<dbReference type="Proteomes" id="UP000011863">
    <property type="component" value="Chromosome"/>
</dbReference>
<dbReference type="GO" id="GO:0006352">
    <property type="term" value="P:DNA-templated transcription initiation"/>
    <property type="evidence" value="ECO:0007669"/>
    <property type="project" value="InterPro"/>
</dbReference>
<protein>
    <submittedName>
        <fullName evidence="8">Putative RNA polymerase ECF subfamily sigma factor</fullName>
    </submittedName>
</protein>
<dbReference type="InterPro" id="IPR013325">
    <property type="entry name" value="RNA_pol_sigma_r2"/>
</dbReference>
<name>A0A6C7EB98_ILUCY</name>
<dbReference type="KEGG" id="aym:YM304_29580"/>
<keyword evidence="9" id="KW-1185">Reference proteome</keyword>
<organism evidence="8 9">
    <name type="scientific">Ilumatobacter coccineus (strain NBRC 103263 / KCTC 29153 / YM16-304)</name>
    <dbReference type="NCBI Taxonomy" id="1313172"/>
    <lineage>
        <taxon>Bacteria</taxon>
        <taxon>Bacillati</taxon>
        <taxon>Actinomycetota</taxon>
        <taxon>Acidimicrobiia</taxon>
        <taxon>Acidimicrobiales</taxon>
        <taxon>Ilumatobacteraceae</taxon>
        <taxon>Ilumatobacter</taxon>
    </lineage>
</organism>